<dbReference type="GO" id="GO:0045893">
    <property type="term" value="P:positive regulation of DNA-templated transcription"/>
    <property type="evidence" value="ECO:0000315"/>
    <property type="project" value="FlyBase"/>
</dbReference>
<dbReference type="Proteomes" id="UP000000803">
    <property type="component" value="Chromosome 3R"/>
</dbReference>
<dbReference type="GO" id="GO:0007528">
    <property type="term" value="P:neuromuscular junction development"/>
    <property type="evidence" value="ECO:0000315"/>
    <property type="project" value="FlyBase"/>
</dbReference>
<dbReference type="GO" id="GO:0005634">
    <property type="term" value="C:nucleus"/>
    <property type="evidence" value="ECO:0000314"/>
    <property type="project" value="FlyBase"/>
</dbReference>
<dbReference type="GO" id="GO:0030718">
    <property type="term" value="P:germ-line stem cell population maintenance"/>
    <property type="evidence" value="ECO:0000316"/>
    <property type="project" value="FlyBase"/>
</dbReference>
<feature type="region of interest" description="Disordered" evidence="1">
    <location>
        <begin position="1"/>
        <end position="151"/>
    </location>
</feature>
<dbReference type="Reactome" id="R-DME-3214847">
    <property type="pathway name" value="HATs acetylate histones"/>
</dbReference>
<dbReference type="PhylomeDB" id="E2QD16"/>
<feature type="compositionally biased region" description="Polar residues" evidence="1">
    <location>
        <begin position="70"/>
        <end position="80"/>
    </location>
</feature>
<gene>
    <name evidence="3 4" type="primary">nsl1</name>
    <name evidence="3" type="synonym">Dmel\CG4699</name>
    <name evidence="3" type="synonym">E(nos)</name>
    <name evidence="3" type="synonym">l(3)06536</name>
    <name evidence="3" type="synonym">l(3)S009413</name>
    <name evidence="3" type="synonym">NSL1</name>
    <name evidence="3" type="synonym">Nsl1</name>
    <name evidence="3" type="synonym">wah</name>
    <name evidence="3 4" type="ORF">CG4699</name>
    <name evidence="3" type="ORF">Dmel_CG4699</name>
</gene>
<dbReference type="PANTHER" id="PTHR22443:SF18">
    <property type="entry name" value="NON-SPECIFIC LETHAL 1, ISOFORM M"/>
    <property type="match status" value="1"/>
</dbReference>
<dbReference type="GO" id="GO:0007526">
    <property type="term" value="P:larval somatic muscle development"/>
    <property type="evidence" value="ECO:0000315"/>
    <property type="project" value="FlyBase"/>
</dbReference>
<feature type="compositionally biased region" description="Polar residues" evidence="1">
    <location>
        <begin position="942"/>
        <end position="954"/>
    </location>
</feature>
<dbReference type="EMBL" id="AE014297">
    <property type="protein sequence ID" value="AAF55225.3"/>
    <property type="molecule type" value="Genomic_DNA"/>
</dbReference>
<feature type="compositionally biased region" description="Gly residues" evidence="1">
    <location>
        <begin position="894"/>
        <end position="913"/>
    </location>
</feature>
<reference evidence="3 5" key="8">
    <citation type="journal article" date="2007" name="Science">
        <title>Sequence finishing and mapping of Drosophila melanogaster heterochromatin.</title>
        <authorList>
            <person name="Hoskins R.A."/>
            <person name="Carlson J.W."/>
            <person name="Kennedy C."/>
            <person name="Acevedo D."/>
            <person name="Evans-Holm M."/>
            <person name="Frise E."/>
            <person name="Wan K.H."/>
            <person name="Park S."/>
            <person name="Mendez-Lago M."/>
            <person name="Rossi F."/>
            <person name="Villasante A."/>
            <person name="Dimitri P."/>
            <person name="Karpen G.H."/>
            <person name="Celniker S.E."/>
        </authorList>
    </citation>
    <scope>NUCLEOTIDE SEQUENCE [LARGE SCALE GENOMIC DNA]</scope>
    <source>
        <strain evidence="5">Berkeley</strain>
    </source>
</reference>
<dbReference type="InterPro" id="IPR029332">
    <property type="entry name" value="PEHE_dom"/>
</dbReference>
<dbReference type="InterPro" id="IPR026180">
    <property type="entry name" value="NSL1"/>
</dbReference>
<dbReference type="GO" id="GO:0005705">
    <property type="term" value="C:polytene chromosome interband"/>
    <property type="evidence" value="ECO:0000314"/>
    <property type="project" value="FlyBase"/>
</dbReference>
<keyword evidence="5" id="KW-1185">Reference proteome</keyword>
<reference evidence="3 5" key="5">
    <citation type="journal article" date="2002" name="Genome Biol.">
        <title>Heterochromatic sequences in a Drosophila whole-genome shotgun assembly.</title>
        <authorList>
            <person name="Hoskins R.A."/>
            <person name="Smith C.D."/>
            <person name="Carlson J.W."/>
            <person name="Carvalho A.B."/>
            <person name="Halpern A."/>
            <person name="Kaminker J.S."/>
            <person name="Kennedy C."/>
            <person name="Mungall C.J."/>
            <person name="Sullivan B.A."/>
            <person name="Sutton G.G."/>
            <person name="Yasuhara J.C."/>
            <person name="Wakimoto B.T."/>
            <person name="Myers E.W."/>
            <person name="Celniker S.E."/>
            <person name="Rubin G.M."/>
            <person name="Karpen G.H."/>
        </authorList>
    </citation>
    <scope>NUCLEOTIDE SEQUENCE [LARGE SCALE GENOMIC DNA]</scope>
    <source>
        <strain evidence="5">Berkeley</strain>
    </source>
</reference>
<dbReference type="GO" id="GO:0048477">
    <property type="term" value="P:oogenesis"/>
    <property type="evidence" value="ECO:0000316"/>
    <property type="project" value="FlyBase"/>
</dbReference>
<dbReference type="GO" id="GO:0005737">
    <property type="term" value="C:cytoplasm"/>
    <property type="evidence" value="ECO:0000314"/>
    <property type="project" value="FlyBase"/>
</dbReference>
<feature type="region of interest" description="Disordered" evidence="1">
    <location>
        <begin position="847"/>
        <end position="1043"/>
    </location>
</feature>
<feature type="region of interest" description="Disordered" evidence="1">
    <location>
        <begin position="530"/>
        <end position="578"/>
    </location>
</feature>
<dbReference type="RefSeq" id="NP_732069.3">
    <property type="nucleotide sequence ID" value="NM_169672.4"/>
</dbReference>
<dbReference type="eggNOG" id="ENOG502QYK7">
    <property type="taxonomic scope" value="Eukaryota"/>
</dbReference>
<dbReference type="SMART" id="SM01300">
    <property type="entry name" value="PEHE"/>
    <property type="match status" value="1"/>
</dbReference>
<reference evidence="3 5" key="10">
    <citation type="journal article" date="2015" name="G3 (Bethesda)">
        <title>Gene Model Annotations for Drosophila melanogaster: The Rule-Benders.</title>
        <authorList>
            <consortium name="FlyBase Consortium"/>
            <person name="Crosby M.A."/>
            <person name="Gramates L.S."/>
            <person name="Dos Santos G."/>
            <person name="Matthews B.B."/>
            <person name="St Pierre S.E."/>
            <person name="Zhou P."/>
            <person name="Schroeder A.J."/>
            <person name="Falls K."/>
            <person name="Emmert D.B."/>
            <person name="Russo S.M."/>
            <person name="Gelbart W.M."/>
            <person name="null"/>
        </authorList>
    </citation>
    <scope>NUCLEOTIDE SEQUENCE [LARGE SCALE GENOMIC DNA]</scope>
    <source>
        <strain evidence="5">Berkeley</strain>
    </source>
</reference>
<feature type="region of interest" description="Disordered" evidence="1">
    <location>
        <begin position="1297"/>
        <end position="1387"/>
    </location>
</feature>
<feature type="region of interest" description="Disordered" evidence="1">
    <location>
        <begin position="1081"/>
        <end position="1270"/>
    </location>
</feature>
<feature type="compositionally biased region" description="Low complexity" evidence="1">
    <location>
        <begin position="541"/>
        <end position="572"/>
    </location>
</feature>
<feature type="compositionally biased region" description="Low complexity" evidence="1">
    <location>
        <begin position="1147"/>
        <end position="1165"/>
    </location>
</feature>
<feature type="domain" description="PEHE" evidence="2">
    <location>
        <begin position="1073"/>
        <end position="1387"/>
    </location>
</feature>
<protein>
    <submittedName>
        <fullName evidence="3">Non-specific lethal 1, isoform M</fullName>
    </submittedName>
</protein>
<reference evidence="3 5" key="4">
    <citation type="journal article" date="2002" name="Genome Biol.">
        <title>The transposable elements of the Drosophila melanogaster euchromatin: a genomics perspective.</title>
        <authorList>
            <person name="Kaminker J.S."/>
            <person name="Bergman C.M."/>
            <person name="Kronmiller B."/>
            <person name="Carlson J."/>
            <person name="Svirskas R."/>
            <person name="Patel S."/>
            <person name="Frise E."/>
            <person name="Wheeler D.A."/>
            <person name="Lewis S.E."/>
            <person name="Rubin G.M."/>
            <person name="Ashburner M."/>
            <person name="Celniker S.E."/>
        </authorList>
    </citation>
    <scope>NUCLEOTIDE SEQUENCE [LARGE SCALE GENOMIC DNA]</scope>
    <source>
        <strain evidence="5">Berkeley</strain>
    </source>
</reference>
<dbReference type="GO" id="GO:0035035">
    <property type="term" value="F:histone acetyltransferase binding"/>
    <property type="evidence" value="ECO:0000353"/>
    <property type="project" value="FlyBase"/>
</dbReference>
<reference evidence="3 5" key="2">
    <citation type="journal article" date="2002" name="Genome Biol.">
        <title>Finishing a whole-genome shotgun: release 3 of the Drosophila melanogaster euchromatic genome sequence.</title>
        <authorList>
            <person name="Celniker S.E."/>
            <person name="Wheeler D.A."/>
            <person name="Kronmiller B."/>
            <person name="Carlson J.W."/>
            <person name="Halpern A."/>
            <person name="Patel S."/>
            <person name="Adams M."/>
            <person name="Champe M."/>
            <person name="Dugan S.P."/>
            <person name="Frise E."/>
            <person name="Hodgson A."/>
            <person name="George R.A."/>
            <person name="Hoskins R.A."/>
            <person name="Laverty T."/>
            <person name="Muzny D.M."/>
            <person name="Nelson C.R."/>
            <person name="Pacleb J.M."/>
            <person name="Park S."/>
            <person name="Pfeiffer B.D."/>
            <person name="Richards S."/>
            <person name="Sodergren E.J."/>
            <person name="Svirskas R."/>
            <person name="Tabor P.E."/>
            <person name="Wan K."/>
            <person name="Stapleton M."/>
            <person name="Sutton G.G."/>
            <person name="Venter C."/>
            <person name="Weinstock G."/>
            <person name="Scherer S.E."/>
            <person name="Myers E.W."/>
            <person name="Gibbs R.A."/>
            <person name="Rubin G.M."/>
        </authorList>
    </citation>
    <scope>NUCLEOTIDE SEQUENCE [LARGE SCALE GENOMIC DNA]</scope>
    <source>
        <strain evidence="5">Berkeley</strain>
    </source>
</reference>
<reference evidence="3 5" key="6">
    <citation type="journal article" date="2005" name="PLoS Comput. Biol.">
        <title>Combined evidence annotation of transposable elements in genome sequences.</title>
        <authorList>
            <person name="Quesneville H."/>
            <person name="Bergman C.M."/>
            <person name="Andrieu O."/>
            <person name="Autard D."/>
            <person name="Nouaud D."/>
            <person name="Ashburner M."/>
            <person name="Anxolabehere D."/>
        </authorList>
    </citation>
    <scope>NUCLEOTIDE SEQUENCE [LARGE SCALE GENOMIC DNA]</scope>
    <source>
        <strain evidence="5">Berkeley</strain>
    </source>
</reference>
<dbReference type="PANTHER" id="PTHR22443">
    <property type="entry name" value="NON-SPECIFIC LETHAL 1, ISOFORM M"/>
    <property type="match status" value="1"/>
</dbReference>
<feature type="compositionally biased region" description="Low complexity" evidence="1">
    <location>
        <begin position="876"/>
        <end position="893"/>
    </location>
</feature>
<feature type="compositionally biased region" description="Low complexity" evidence="1">
    <location>
        <begin position="99"/>
        <end position="146"/>
    </location>
</feature>
<name>E2QD16_DROME</name>
<dbReference type="GlyGen" id="E2QD16">
    <property type="glycosylation" value="2 sites"/>
</dbReference>
<feature type="compositionally biased region" description="Low complexity" evidence="1">
    <location>
        <begin position="914"/>
        <end position="935"/>
    </location>
</feature>
<feature type="region of interest" description="Disordered" evidence="1">
    <location>
        <begin position="694"/>
        <end position="715"/>
    </location>
</feature>
<organism evidence="3 5">
    <name type="scientific">Drosophila melanogaster</name>
    <name type="common">Fruit fly</name>
    <dbReference type="NCBI Taxonomy" id="7227"/>
    <lineage>
        <taxon>Eukaryota</taxon>
        <taxon>Metazoa</taxon>
        <taxon>Ecdysozoa</taxon>
        <taxon>Arthropoda</taxon>
        <taxon>Hexapoda</taxon>
        <taxon>Insecta</taxon>
        <taxon>Pterygota</taxon>
        <taxon>Neoptera</taxon>
        <taxon>Endopterygota</taxon>
        <taxon>Diptera</taxon>
        <taxon>Brachycera</taxon>
        <taxon>Muscomorpha</taxon>
        <taxon>Ephydroidea</taxon>
        <taxon>Drosophilidae</taxon>
        <taxon>Drosophila</taxon>
        <taxon>Sophophora</taxon>
    </lineage>
</organism>
<feature type="compositionally biased region" description="Basic and acidic residues" evidence="1">
    <location>
        <begin position="1166"/>
        <end position="1192"/>
    </location>
</feature>
<dbReference type="VEuPathDB" id="VectorBase:FBgn0262527"/>
<dbReference type="GO" id="GO:0003682">
    <property type="term" value="F:chromatin binding"/>
    <property type="evidence" value="ECO:0000314"/>
    <property type="project" value="FlyBase"/>
</dbReference>
<dbReference type="OMA" id="RAMCRHT"/>
<sequence>MAPALTAEPLSPKEKLTSTASPSARSSSESGGVGCAVGLVKKPATPTPATATTRITRSSAAAASVTASPHLQQQRSSLAINNKRKSGNAKASNEPMGLSTAPTPHSTTSPNPSTDTAAASTSAVEHNNNDSNSTSAGNSTSADNSSTPKDNSTAQLLADLTINFEETISAEICLRKTLPDVSLGKEPVPPASVLAVATSSTSAGSALSLSAVDEVTKIEIDNIEERLSQLDGNATGRPEEHVAPPSVPVPVQEAPNTPTRPQAPPSAHLESPQPARTQQQSIQQMTPQSTTSSNNFLKDGAAGAVLEDQDIEEVLKALKTFDGGHVNPDTICEFFDEVWEEAAPAAPLPPAPPENVVDVPGAKPSCSGILVSGSNISQPNVIIKQEQRPWQESHAELEQQQHVISRRIEFLLRRMRKLQARAMCRHASEEVVGIMEWSARSSHKAPVPARSSTLTEQEATVLSIVSGRPSSTFWEEQNKHPLPASQMSNVIRHIATAAKHQQICHSASGSSATLAPSSSWYNSCNSSALPMKRPRKNQLDASVATGATPTAPAPGAVTSRQAAGTTGSATGSNTPRADDIVPGYDTYVTNELTHVSGLLHTELREVQNAIDSDATESSSGGESADEMVTYNNNQQLSLPITRRAVWRYSRDRAAIALRWSWLCSQLTDLEMKIRQHSDLYMDLTQSKGEIQLESTAKTSPSLAQPANGIKEEPGSDYLCSRARPLVLSEFRKRKLFQTTNMHTISKKAARPSNIKCGCQWPQVPCTLCTGRTDPTAPRDLVETMMPQNRVALLDAGYHPVLSFASDVSQSVHLEAVARQPDWQYRVMRSQPKAIVKAMWKAERETIASGGVGGQGGSRRSGDAAKRRYIRRKERNNNSNKEAGSGAKAAAVAAGGAGGNGSSSVGGGDSGNGTGTATTSSSTTPTTTPLVANTAARGKRQPQHPTGANSSSSLWPDSRQRQRQRHHSPSSTSISALSGAKKARKSATNSSSSNSTQQQQNHHGTKINNHHLNGYGDQWGEQSRSRRNSSPSNSHKNERTSERRVRPIYDINNIVIPYSMLAQSKMEIIPYKEIPIPKWRIVDSDNDKGKHSSDESMERKLSNGCVASKSEELAKQQLPPPPDQDQEQPALQPPKVNGLKENQAVKHNNNNNTNNNNNKNGLVNGNAKKDELKAAEDHDTQSKEDDDPKEKVVKPKLNGNLIKNPIDKTAETQDKIAQPAPEPPLPKRPKLETPTSNEVTKANGQLVQQQLESRESEEEPQHVDEDLSDEAFIMRHQRALLEERRRFETFLKFPWSTRSRANRRVDSRAESSGANTPDPASPAPHLGGPGHDNESIPSPLAYPLDAFNESGELLTGGQARQARRRTTSSKLKDQLERRSTTPDLRESYTVMPSPFEPLNFPLSDEVYQRLLAETYAPPRSMTVSKRAKSKSISSNCDGGNTFTGGSGSRRSSKCKIKPNGQLNGQLNGHPAAAKLNGIDAANEGGISEPEEEEMLLEDEDDDYPKHHLAPLDDEEPSTPDVEHELYDSAIDAYLADPEALEEDMGEDPFEDDDPNDPEWKTRTEGVRSRRI</sequence>
<dbReference type="GO" id="GO:0030100">
    <property type="term" value="P:regulation of endocytosis"/>
    <property type="evidence" value="ECO:0000315"/>
    <property type="project" value="FlyBase"/>
</dbReference>
<reference evidence="3 5" key="11">
    <citation type="journal article" date="2015" name="Genome Res.">
        <title>The Release 6 reference sequence of the Drosophila melanogaster genome.</title>
        <authorList>
            <person name="Hoskins R.A."/>
            <person name="Carlson J.W."/>
            <person name="Wan K.H."/>
            <person name="Park S."/>
            <person name="Mendez I."/>
            <person name="Galle S.E."/>
            <person name="Booth B.W."/>
            <person name="Pfeiffer B.D."/>
            <person name="George R.A."/>
            <person name="Svirskas R."/>
            <person name="Krzywinski M."/>
            <person name="Schein J."/>
            <person name="Accardo M.C."/>
            <person name="Damia E."/>
            <person name="Messina G."/>
            <person name="Mendez-Lago M."/>
            <person name="de Pablos B."/>
            <person name="Demakova O.V."/>
            <person name="Andreyeva E.N."/>
            <person name="Boldyreva L.V."/>
            <person name="Marra M."/>
            <person name="Carvalho A.B."/>
            <person name="Dimitri P."/>
            <person name="Villasante A."/>
            <person name="Zhimulev I.F."/>
            <person name="Rubin G.M."/>
            <person name="Karpen G.H."/>
            <person name="Celniker S.E."/>
        </authorList>
    </citation>
    <scope>NUCLEOTIDE SEQUENCE [LARGE SCALE GENOMIC DNA]</scope>
    <source>
        <strain evidence="5">Berkeley</strain>
    </source>
</reference>
<feature type="region of interest" description="Disordered" evidence="1">
    <location>
        <begin position="1421"/>
        <end position="1570"/>
    </location>
</feature>
<dbReference type="OrthoDB" id="6022640at2759"/>
<feature type="compositionally biased region" description="Gly residues" evidence="1">
    <location>
        <begin position="849"/>
        <end position="858"/>
    </location>
</feature>
<dbReference type="AGR" id="FB:FBgn0262527"/>
<reference evidence="3 5" key="1">
    <citation type="journal article" date="2000" name="Science">
        <title>The genome sequence of Drosophila melanogaster.</title>
        <authorList>
            <person name="Adams M.D."/>
            <person name="Celniker S.E."/>
            <person name="Holt R.A."/>
            <person name="Evans C.A."/>
            <person name="Gocayne J.D."/>
            <person name="Amanatides P.G."/>
            <person name="Scherer S.E."/>
            <person name="Li P.W."/>
            <person name="Hoskins R.A."/>
            <person name="Galle R.F."/>
            <person name="George R.A."/>
            <person name="Lewis S.E."/>
            <person name="Richards S."/>
            <person name="Ashburner M."/>
            <person name="Henderson S.N."/>
            <person name="Sutton G.G."/>
            <person name="Wortman J.R."/>
            <person name="Yandell M.D."/>
            <person name="Zhang Q."/>
            <person name="Chen L.X."/>
            <person name="Brandon R.C."/>
            <person name="Rogers Y.H."/>
            <person name="Blazej R.G."/>
            <person name="Champe M."/>
            <person name="Pfeiffer B.D."/>
            <person name="Wan K.H."/>
            <person name="Doyle C."/>
            <person name="Baxter E.G."/>
            <person name="Helt G."/>
            <person name="Nelson C.R."/>
            <person name="Gabor G.L."/>
            <person name="Abril J.F."/>
            <person name="Agbayani A."/>
            <person name="An H.J."/>
            <person name="Andrews-Pfannkoch C."/>
            <person name="Baldwin D."/>
            <person name="Ballew R.M."/>
            <person name="Basu A."/>
            <person name="Baxendale J."/>
            <person name="Bayraktaroglu L."/>
            <person name="Beasley E.M."/>
            <person name="Beeson K.Y."/>
            <person name="Benos P.V."/>
            <person name="Berman B.P."/>
            <person name="Bhandari D."/>
            <person name="Bolshakov S."/>
            <person name="Borkova D."/>
            <person name="Botchan M.R."/>
            <person name="Bouck J."/>
            <person name="Brokstein P."/>
            <person name="Brottier P."/>
            <person name="Burtis K.C."/>
            <person name="Busam D.A."/>
            <person name="Butler H."/>
            <person name="Cadieu E."/>
            <person name="Center A."/>
            <person name="Chandra I."/>
            <person name="Cherry J.M."/>
            <person name="Cawley S."/>
            <person name="Dahlke C."/>
            <person name="Davenport L.B."/>
            <person name="Davies P."/>
            <person name="de Pablos B."/>
            <person name="Delcher A."/>
            <person name="Deng Z."/>
            <person name="Mays A.D."/>
            <person name="Dew I."/>
            <person name="Dietz S.M."/>
            <person name="Dodson K."/>
            <person name="Doup L.E."/>
            <person name="Downes M."/>
            <person name="Dugan-Rocha S."/>
            <person name="Dunkov B.C."/>
            <person name="Dunn P."/>
            <person name="Durbin K.J."/>
            <person name="Evangelista C.C."/>
            <person name="Ferraz C."/>
            <person name="Ferriera S."/>
            <person name="Fleischmann W."/>
            <person name="Fosler C."/>
            <person name="Gabrielian A.E."/>
            <person name="Garg N.S."/>
            <person name="Gelbart W.M."/>
            <person name="Glasser K."/>
            <person name="Glodek A."/>
            <person name="Gong F."/>
            <person name="Gorrell J.H."/>
            <person name="Gu Z."/>
            <person name="Guan P."/>
            <person name="Harris M."/>
            <person name="Harris N.L."/>
            <person name="Harvey D."/>
            <person name="Heiman T.J."/>
            <person name="Hernandez J.R."/>
            <person name="Houck J."/>
            <person name="Hostin D."/>
            <person name="Houston K.A."/>
            <person name="Howland T.J."/>
            <person name="Wei M.H."/>
            <person name="Ibegwam C."/>
            <person name="Jalali M."/>
            <person name="Kalush F."/>
            <person name="Karpen G.H."/>
            <person name="Ke Z."/>
            <person name="Kennison J.A."/>
            <person name="Ketchum K.A."/>
            <person name="Kimmel B.E."/>
            <person name="Kodira C.D."/>
            <person name="Kraft C."/>
            <person name="Kravitz S."/>
            <person name="Kulp D."/>
            <person name="Lai Z."/>
            <person name="Lasko P."/>
            <person name="Lei Y."/>
            <person name="Levitsky A.A."/>
            <person name="Li J."/>
            <person name="Li Z."/>
            <person name="Liang Y."/>
            <person name="Lin X."/>
            <person name="Liu X."/>
            <person name="Mattei B."/>
            <person name="McIntosh T.C."/>
            <person name="McLeod M.P."/>
            <person name="McPherson D."/>
            <person name="Merkulov G."/>
            <person name="Milshina N.V."/>
            <person name="Mobarry C."/>
            <person name="Morris J."/>
            <person name="Moshrefi A."/>
            <person name="Mount S.M."/>
            <person name="Moy M."/>
            <person name="Murphy B."/>
            <person name="Murphy L."/>
            <person name="Muzny D.M."/>
            <person name="Nelson D.L."/>
            <person name="Nelson D.R."/>
            <person name="Nelson K.A."/>
            <person name="Nixon K."/>
            <person name="Nusskern D.R."/>
            <person name="Pacleb J.M."/>
            <person name="Palazzolo M."/>
            <person name="Pittman G.S."/>
            <person name="Pan S."/>
            <person name="Pollard J."/>
            <person name="Puri V."/>
            <person name="Reese M.G."/>
            <person name="Reinert K."/>
            <person name="Remington K."/>
            <person name="Saunders R.D."/>
            <person name="Scheeler F."/>
            <person name="Shen H."/>
            <person name="Shue B.C."/>
            <person name="Siden-Kiamos I."/>
            <person name="Simpson M."/>
            <person name="Skupski M.P."/>
            <person name="Smith T."/>
            <person name="Spier E."/>
            <person name="Spradling A.C."/>
            <person name="Stapleton M."/>
            <person name="Strong R."/>
            <person name="Sun E."/>
            <person name="Svirskas R."/>
            <person name="Tector C."/>
            <person name="Turner R."/>
            <person name="Venter E."/>
            <person name="Wang A.H."/>
            <person name="Wang X."/>
            <person name="Wang Z.Y."/>
            <person name="Wassarman D.A."/>
            <person name="Weinstock G.M."/>
            <person name="Weissenbach J."/>
            <person name="Williams S.M."/>
            <person name="WoodageT"/>
            <person name="Worley K.C."/>
            <person name="Wu D."/>
            <person name="Yang S."/>
            <person name="Yao Q.A."/>
            <person name="Ye J."/>
            <person name="Yeh R.F."/>
            <person name="Zaveri J.S."/>
            <person name="Zhan M."/>
            <person name="Zhang G."/>
            <person name="Zhao Q."/>
            <person name="Zheng L."/>
            <person name="Zheng X.H."/>
            <person name="Zhong F.N."/>
            <person name="Zhong W."/>
            <person name="Zhou X."/>
            <person name="Zhu S."/>
            <person name="Zhu X."/>
            <person name="Smith H.O."/>
            <person name="Gibbs R.A."/>
            <person name="Myers E.W."/>
            <person name="Rubin G.M."/>
            <person name="Venter J.C."/>
        </authorList>
    </citation>
    <scope>NUCLEOTIDE SEQUENCE [LARGE SCALE GENOMIC DNA]</scope>
    <source>
        <strain evidence="5">Berkeley</strain>
    </source>
</reference>
<dbReference type="CTD" id="25936"/>
<feature type="compositionally biased region" description="Acidic residues" evidence="1">
    <location>
        <begin position="1487"/>
        <end position="1501"/>
    </location>
</feature>
<accession>E2QD16</accession>
<feature type="compositionally biased region" description="Polar residues" evidence="1">
    <location>
        <begin position="694"/>
        <end position="704"/>
    </location>
</feature>
<dbReference type="InParanoid" id="E2QD16"/>
<feature type="compositionally biased region" description="Low complexity" evidence="1">
    <location>
        <begin position="43"/>
        <end position="69"/>
    </location>
</feature>
<feature type="region of interest" description="Disordered" evidence="1">
    <location>
        <begin position="232"/>
        <end position="297"/>
    </location>
</feature>
<evidence type="ECO:0000313" key="4">
    <source>
        <dbReference type="FlyBase" id="FBgn0262527"/>
    </source>
</evidence>
<dbReference type="SMR" id="E2QD16"/>
<dbReference type="Reactome" id="R-DME-9772755">
    <property type="pathway name" value="Formation of WDR5-containing histone-modifying complexes"/>
</dbReference>
<dbReference type="BioGRID-ORCS" id="41911">
    <property type="hits" value="1 hit in 3 CRISPR screens"/>
</dbReference>
<evidence type="ECO:0000256" key="1">
    <source>
        <dbReference type="SAM" id="MobiDB-lite"/>
    </source>
</evidence>
<feature type="compositionally biased region" description="Basic and acidic residues" evidence="1">
    <location>
        <begin position="1034"/>
        <end position="1043"/>
    </location>
</feature>
<dbReference type="ExpressionAtlas" id="E2QD16">
    <property type="expression patterns" value="baseline and differential"/>
</dbReference>
<feature type="compositionally biased region" description="Basic and acidic residues" evidence="1">
    <location>
        <begin position="1369"/>
        <end position="1385"/>
    </location>
</feature>
<evidence type="ECO:0000259" key="2">
    <source>
        <dbReference type="SMART" id="SM01300"/>
    </source>
</evidence>
<keyword evidence="6" id="KW-1267">Proteomics identification</keyword>
<dbReference type="PaxDb" id="7227-FBpp0301595"/>
<dbReference type="GO" id="GO:0045944">
    <property type="term" value="P:positive regulation of transcription by RNA polymerase II"/>
    <property type="evidence" value="ECO:0000315"/>
    <property type="project" value="FlyBase"/>
</dbReference>
<feature type="compositionally biased region" description="Low complexity" evidence="1">
    <location>
        <begin position="277"/>
        <end position="293"/>
    </location>
</feature>
<dbReference type="FunCoup" id="E2QD16">
    <property type="interactions" value="321"/>
</dbReference>
<feature type="compositionally biased region" description="Basic and acidic residues" evidence="1">
    <location>
        <begin position="1556"/>
        <end position="1570"/>
    </location>
</feature>
<dbReference type="GO" id="GO:0044545">
    <property type="term" value="C:NSL complex"/>
    <property type="evidence" value="ECO:0000314"/>
    <property type="project" value="FlyBase"/>
</dbReference>
<dbReference type="STRING" id="7227.FBpp0301595"/>
<dbReference type="AlphaFoldDB" id="E2QD16"/>
<evidence type="ECO:0000313" key="3">
    <source>
        <dbReference type="EMBL" id="AAF55225.3"/>
    </source>
</evidence>
<dbReference type="Bgee" id="FBgn0262527">
    <property type="expression patterns" value="Expressed in adult oenocyte (Drosophila) in body wall and 273 other cell types or tissues"/>
</dbReference>
<feature type="compositionally biased region" description="Low complexity" evidence="1">
    <location>
        <begin position="987"/>
        <end position="1000"/>
    </location>
</feature>
<feature type="compositionally biased region" description="Polar residues" evidence="1">
    <location>
        <begin position="1429"/>
        <end position="1439"/>
    </location>
</feature>
<evidence type="ECO:0000313" key="5">
    <source>
        <dbReference type="Proteomes" id="UP000000803"/>
    </source>
</evidence>
<feature type="compositionally biased region" description="Low complexity" evidence="1">
    <location>
        <begin position="17"/>
        <end position="30"/>
    </location>
</feature>
<feature type="compositionally biased region" description="Basic and acidic residues" evidence="1">
    <location>
        <begin position="1204"/>
        <end position="1213"/>
    </location>
</feature>
<reference evidence="3 5" key="9">
    <citation type="journal article" date="2015" name="G3 (Bethesda)">
        <title>Gene Model Annotations for Drosophila melanogaster: Impact of High-Throughput Data.</title>
        <authorList>
            <consortium name="FlyBase Consortium"/>
            <person name="Matthews B.B."/>
            <person name="Dos Santos G."/>
            <person name="Crosby M.A."/>
            <person name="Emmert D.B."/>
            <person name="St Pierre S.E."/>
            <person name="Gramates L.S."/>
            <person name="Zhou P."/>
            <person name="Schroeder A.J."/>
            <person name="Falls K."/>
            <person name="Strelets V."/>
            <person name="Russo S.M."/>
            <person name="Gelbart W.M."/>
            <person name="null"/>
        </authorList>
    </citation>
    <scope>NUCLEOTIDE SEQUENCE [LARGE SCALE GENOMIC DNA]</scope>
    <source>
        <strain evidence="5">Berkeley</strain>
    </source>
</reference>
<reference evidence="3 5" key="7">
    <citation type="journal article" date="2007" name="Science">
        <title>The Release 5.1 annotation of Drosophila melanogaster heterochromatin.</title>
        <authorList>
            <person name="Smith C.D."/>
            <person name="Shu S."/>
            <person name="Mungall C.J."/>
            <person name="Karpen G.H."/>
        </authorList>
    </citation>
    <scope>NUCLEOTIDE SEQUENCE [LARGE SCALE GENOMIC DNA]</scope>
    <source>
        <strain evidence="5">Berkeley</strain>
    </source>
</reference>
<evidence type="ECO:0007829" key="6">
    <source>
        <dbReference type="PeptideAtlas" id="E2QD16"/>
    </source>
</evidence>
<reference evidence="3 5" key="3">
    <citation type="journal article" date="2002" name="Genome Biol.">
        <title>Annotation of the Drosophila melanogaster euchromatic genome: a systematic review.</title>
        <authorList>
            <person name="Misra S."/>
            <person name="Crosby M.A."/>
            <person name="Mungall C.J."/>
            <person name="Matthews B.B."/>
            <person name="Campbell K.S."/>
            <person name="Hradecky P."/>
            <person name="Huang Y."/>
            <person name="Kaminker J.S."/>
            <person name="Millburn G.H."/>
            <person name="Prochnik S.E."/>
            <person name="Smith C.D."/>
            <person name="Tupy J.L."/>
            <person name="Whitfied E.J."/>
            <person name="Bayraktaroglu L."/>
            <person name="Berman B.P."/>
            <person name="Bettencourt B.R."/>
            <person name="Celniker S.E."/>
            <person name="de Grey A.D."/>
            <person name="Drysdale R.A."/>
            <person name="Harris N.L."/>
            <person name="Richter J."/>
            <person name="Russo S."/>
            <person name="Schroeder A.J."/>
            <person name="Shu S.Q."/>
            <person name="Stapleton M."/>
            <person name="Yamada C."/>
            <person name="Ashburner M."/>
            <person name="Gelbart W.M."/>
            <person name="Rubin G.M."/>
            <person name="Lewis S.E."/>
        </authorList>
    </citation>
    <scope>GENOME REANNOTATION</scope>
    <source>
        <strain evidence="5">Berkeley</strain>
    </source>
</reference>
<dbReference type="GO" id="GO:0030727">
    <property type="term" value="P:germarium-derived female germ-line cyst formation"/>
    <property type="evidence" value="ECO:0000316"/>
    <property type="project" value="FlyBase"/>
</dbReference>
<dbReference type="FlyBase" id="FBgn0262527">
    <property type="gene designation" value="nsl1"/>
</dbReference>
<dbReference type="GeneID" id="41911"/>
<proteinExistence type="evidence at protein level"/>
<feature type="compositionally biased region" description="Basic and acidic residues" evidence="1">
    <location>
        <begin position="1081"/>
        <end position="1100"/>
    </location>
</feature>
<feature type="compositionally biased region" description="Acidic residues" evidence="1">
    <location>
        <begin position="1537"/>
        <end position="1555"/>
    </location>
</feature>